<name>A0A6P7Z6D8_9AMPH</name>
<evidence type="ECO:0000313" key="10">
    <source>
        <dbReference type="RefSeq" id="XP_030072182.1"/>
    </source>
</evidence>
<dbReference type="Pfam" id="PF21787">
    <property type="entry name" value="TNP-like_RNaseH_N"/>
    <property type="match status" value="1"/>
</dbReference>
<feature type="compositionally biased region" description="Basic and acidic residues" evidence="6">
    <location>
        <begin position="158"/>
        <end position="180"/>
    </location>
</feature>
<gene>
    <name evidence="9 10" type="primary">THAP9</name>
</gene>
<evidence type="ECO:0000313" key="8">
    <source>
        <dbReference type="Proteomes" id="UP000515156"/>
    </source>
</evidence>
<keyword evidence="4 5" id="KW-0238">DNA-binding</keyword>
<evidence type="ECO:0000256" key="5">
    <source>
        <dbReference type="PROSITE-ProRule" id="PRU00309"/>
    </source>
</evidence>
<dbReference type="PANTHER" id="PTHR47577:SF2">
    <property type="entry name" value="THAP DOMAIN CONTAINING 9"/>
    <property type="match status" value="1"/>
</dbReference>
<dbReference type="AlphaFoldDB" id="A0A6P7Z6D8"/>
<dbReference type="OrthoDB" id="7312725at2759"/>
<evidence type="ECO:0000259" key="7">
    <source>
        <dbReference type="PROSITE" id="PS50950"/>
    </source>
</evidence>
<evidence type="ECO:0000313" key="9">
    <source>
        <dbReference type="RefSeq" id="XP_030072181.1"/>
    </source>
</evidence>
<dbReference type="InterPro" id="IPR006612">
    <property type="entry name" value="THAP_Znf"/>
</dbReference>
<dbReference type="SUPFAM" id="SSF57716">
    <property type="entry name" value="Glucocorticoid receptor-like (DNA-binding domain)"/>
    <property type="match status" value="1"/>
</dbReference>
<dbReference type="CTD" id="79725"/>
<keyword evidence="3" id="KW-0862">Zinc</keyword>
<dbReference type="RefSeq" id="XP_030072181.1">
    <property type="nucleotide sequence ID" value="XM_030216321.1"/>
</dbReference>
<evidence type="ECO:0000256" key="6">
    <source>
        <dbReference type="SAM" id="MobiDB-lite"/>
    </source>
</evidence>
<dbReference type="Pfam" id="PF12017">
    <property type="entry name" value="Tnp_P_element"/>
    <property type="match status" value="1"/>
</dbReference>
<dbReference type="RefSeq" id="XP_030072182.1">
    <property type="nucleotide sequence ID" value="XM_030216322.1"/>
</dbReference>
<organism evidence="8 9">
    <name type="scientific">Microcaecilia unicolor</name>
    <dbReference type="NCBI Taxonomy" id="1415580"/>
    <lineage>
        <taxon>Eukaryota</taxon>
        <taxon>Metazoa</taxon>
        <taxon>Chordata</taxon>
        <taxon>Craniata</taxon>
        <taxon>Vertebrata</taxon>
        <taxon>Euteleostomi</taxon>
        <taxon>Amphibia</taxon>
        <taxon>Gymnophiona</taxon>
        <taxon>Siphonopidae</taxon>
        <taxon>Microcaecilia</taxon>
    </lineage>
</organism>
<keyword evidence="2 5" id="KW-0863">Zinc-finger</keyword>
<dbReference type="KEGG" id="muo:115478749"/>
<dbReference type="GeneID" id="115478749"/>
<evidence type="ECO:0000256" key="2">
    <source>
        <dbReference type="ARBA" id="ARBA00022771"/>
    </source>
</evidence>
<dbReference type="Pfam" id="PF21789">
    <property type="entry name" value="TNP-like_RNaseH_C"/>
    <property type="match status" value="1"/>
</dbReference>
<evidence type="ECO:0000256" key="3">
    <source>
        <dbReference type="ARBA" id="ARBA00022833"/>
    </source>
</evidence>
<dbReference type="Pfam" id="PF05485">
    <property type="entry name" value="THAP"/>
    <property type="match status" value="1"/>
</dbReference>
<dbReference type="Proteomes" id="UP000515156">
    <property type="component" value="Chromosome 10"/>
</dbReference>
<proteinExistence type="predicted"/>
<dbReference type="InterPro" id="IPR048365">
    <property type="entry name" value="TNP-like_RNaseH_N"/>
</dbReference>
<dbReference type="SMART" id="SM00692">
    <property type="entry name" value="DM3"/>
    <property type="match status" value="1"/>
</dbReference>
<dbReference type="PANTHER" id="PTHR47577">
    <property type="entry name" value="THAP DOMAIN-CONTAINING PROTEIN 6"/>
    <property type="match status" value="1"/>
</dbReference>
<dbReference type="GO" id="GO:0003677">
    <property type="term" value="F:DNA binding"/>
    <property type="evidence" value="ECO:0007669"/>
    <property type="project" value="UniProtKB-UniRule"/>
</dbReference>
<protein>
    <submittedName>
        <fullName evidence="9 10">DNA transposase THAP9</fullName>
    </submittedName>
</protein>
<keyword evidence="1" id="KW-0479">Metal-binding</keyword>
<reference evidence="9 10" key="1">
    <citation type="submission" date="2025-04" db="UniProtKB">
        <authorList>
            <consortium name="RefSeq"/>
        </authorList>
    </citation>
    <scope>IDENTIFICATION</scope>
</reference>
<dbReference type="PROSITE" id="PS50950">
    <property type="entry name" value="ZF_THAP"/>
    <property type="match status" value="1"/>
</dbReference>
<dbReference type="SMART" id="SM00980">
    <property type="entry name" value="THAP"/>
    <property type="match status" value="1"/>
</dbReference>
<feature type="domain" description="THAP-type" evidence="7">
    <location>
        <begin position="1"/>
        <end position="89"/>
    </location>
</feature>
<dbReference type="InterPro" id="IPR021896">
    <property type="entry name" value="THAP9-like_HTH"/>
</dbReference>
<evidence type="ECO:0000256" key="4">
    <source>
        <dbReference type="ARBA" id="ARBA00023125"/>
    </source>
</evidence>
<dbReference type="GO" id="GO:0008270">
    <property type="term" value="F:zinc ion binding"/>
    <property type="evidence" value="ECO:0007669"/>
    <property type="project" value="UniProtKB-KW"/>
</dbReference>
<feature type="region of interest" description="Disordered" evidence="6">
    <location>
        <begin position="158"/>
        <end position="184"/>
    </location>
</feature>
<dbReference type="Pfam" id="PF21788">
    <property type="entry name" value="TNP-like_GBD"/>
    <property type="match status" value="1"/>
</dbReference>
<dbReference type="InterPro" id="IPR048367">
    <property type="entry name" value="TNP-like_RNaseH_C"/>
</dbReference>
<sequence length="870" mass="98600">MPVSCAAYGCKSRYTLEAREKGITFHRFPKSNPALLEKWRIAVERATSTGELWMPSRYQRLCSLHFEEKCFDTTGQTKRLRDDVIPSIFNFPEHPQVKKVGRRGLKRHAPAAGPISIKGEESLEPEMPLTTRSASDVQAQLQDHLYSTPNLETLKRKLQASEEARAQKEKELKNAKDREKRRGKTCPSVIKELTQRSLLSLELQDKLQPYRDIPLDLFRKPESKYSLQQQYFALTLHLYGPKAYDYLKDELKLPLPSPQGLRQWLKTEDDGPGINCAVLQALMQRKEEKPEKYTRVCLLLDTVALRPCVSFDAARTEMVGFIDLGKGAGTQEVATEALLLLLVGVVSHWKTPIAYFLINGLTAEALKQLVLHTLREVCDGGFEVVAMVLEGNELNKQMCTLLGCDFTKPTQLKTYFSLPGSKQKCYVIFDAGHELELACDMLEACTTIKSHYGQIKWQYIEHCNLQKDISLLAAMNLVPSLSQIKTVALAVQALSPSIAKALWLLHGSEHFTDCMGTVSFIQILNRLFDMMSSRSPRMQGERISSENLPDKLRVLQETKGYLVTLTTADNQPLYESSGSCMIGSLVNITSMASLLPSLLLDQEYVLMHRFSQDHIRLFCESIRRAGGRNKKPTALFFKSAVRRLLSRCGVQAGQLRNCPSENKTGFVYTLEDYTVPANSAQLFPSLFQGNNLAVEGHDYSSDTLNLLLQNPAAYVTGWVVQKALGQLACDECRQALVTEAVPLNFRSGYHLLRLKHNYGLLVPSEGAIRTVLAAERALRHMIKIYKPMAKRSTSWLQLQHQVLLDIANRDIFHLHEHILRTESGIDNHHYQLLRLLSSSYYELRCCYLEKLIRQQQHKAHLKQILTESNF</sequence>
<keyword evidence="8" id="KW-1185">Reference proteome</keyword>
<evidence type="ECO:0000256" key="1">
    <source>
        <dbReference type="ARBA" id="ARBA00022723"/>
    </source>
</evidence>
<accession>A0A6P7Z6D8</accession>
<dbReference type="InterPro" id="IPR048366">
    <property type="entry name" value="TNP-like_GBD"/>
</dbReference>